<dbReference type="EMBL" id="CARXXK010000002">
    <property type="protein sequence ID" value="CAI6359369.1"/>
    <property type="molecule type" value="Genomic_DNA"/>
</dbReference>
<comment type="caution">
    <text evidence="1">The sequence shown here is derived from an EMBL/GenBank/DDBJ whole genome shotgun (WGS) entry which is preliminary data.</text>
</comment>
<sequence length="723" mass="82891">MLRSNNMSKSTKRRRLLGELNFIQHLTDGNDLPETNDLVELDNPSPLSAGNNIPLELNNDYPIEVENCNTEIIYNTINDKVTDHIGLSTVSNTSNLDLNVRSVDDNGSATTQQPFSTKLIQWATEHNVPNNTFDSLLKVINSHKCFNDLPVSSRTFYKTYSGVSYNNPVEVKTVSPGIYYHFGVQYSIKKYIDKHFSSETIKLVIGIDGLPLMKSSGSAFWPILGYIRQENETVFPIGIYWGYNKPDDSNVFLNDFVAEIRELVINGIDVELLYNNVLTVFHKKVIVDTFCCDAPARAFVLKTKTHTGFYSCARCTVKGQYVERRVCFPNLQCSMRTHEDFINKIQRQYHSDGDATKIVSIPNFDVVNNFSLDYMHVVCLGVVKKILMLWKGTLGIGRRDVNNQKLNNRKIRNISDRLISFKTCIPCDFVRKARSLDELARWKATEYRLFLLYVGVVSIHSIVPKKLYQHFLYLSVAMTIYLSPNYRDLAGIAKYIMLKFVKDFGSLYGNHFISHNVHALIHLFDDYNSFGSLDSVSCFKFENYMGQLKKLVRKSDKPLQQVVRRFEERSSLINPPIVNLNNPENETLLKIFKMEHNEGPLISDTTSPQFKILILDKIKIKINVNADSFVGLHINSSFVLVKVINICYSQSLKNNVILGRKFNKLERFFEKPIKSDEIGIYKVSNFSKSISIYKIEDIFTKYMVLPTHDLDFSVALPIIHFNT</sequence>
<dbReference type="Proteomes" id="UP001160148">
    <property type="component" value="Unassembled WGS sequence"/>
</dbReference>
<evidence type="ECO:0000313" key="1">
    <source>
        <dbReference type="EMBL" id="CAI6359369.1"/>
    </source>
</evidence>
<reference evidence="1 2" key="1">
    <citation type="submission" date="2023-01" db="EMBL/GenBank/DDBJ databases">
        <authorList>
            <person name="Whitehead M."/>
        </authorList>
    </citation>
    <scope>NUCLEOTIDE SEQUENCE [LARGE SCALE GENOMIC DNA]</scope>
</reference>
<keyword evidence="2" id="KW-1185">Reference proteome</keyword>
<proteinExistence type="predicted"/>
<accession>A0AAV0WTM2</accession>
<evidence type="ECO:0008006" key="3">
    <source>
        <dbReference type="Google" id="ProtNLM"/>
    </source>
</evidence>
<dbReference type="AlphaFoldDB" id="A0AAV0WTM2"/>
<protein>
    <recommendedName>
        <fullName evidence="3">Transposase domain-containing protein</fullName>
    </recommendedName>
</protein>
<gene>
    <name evidence="1" type="ORF">MEUPH1_LOCUS14789</name>
</gene>
<dbReference type="PANTHER" id="PTHR33053">
    <property type="entry name" value="PROTEIN, PUTATIVE-RELATED"/>
    <property type="match status" value="1"/>
</dbReference>
<evidence type="ECO:0000313" key="2">
    <source>
        <dbReference type="Proteomes" id="UP001160148"/>
    </source>
</evidence>
<organism evidence="1 2">
    <name type="scientific">Macrosiphum euphorbiae</name>
    <name type="common">potato aphid</name>
    <dbReference type="NCBI Taxonomy" id="13131"/>
    <lineage>
        <taxon>Eukaryota</taxon>
        <taxon>Metazoa</taxon>
        <taxon>Ecdysozoa</taxon>
        <taxon>Arthropoda</taxon>
        <taxon>Hexapoda</taxon>
        <taxon>Insecta</taxon>
        <taxon>Pterygota</taxon>
        <taxon>Neoptera</taxon>
        <taxon>Paraneoptera</taxon>
        <taxon>Hemiptera</taxon>
        <taxon>Sternorrhyncha</taxon>
        <taxon>Aphidomorpha</taxon>
        <taxon>Aphidoidea</taxon>
        <taxon>Aphididae</taxon>
        <taxon>Macrosiphini</taxon>
        <taxon>Macrosiphum</taxon>
    </lineage>
</organism>
<name>A0AAV0WTM2_9HEMI</name>